<dbReference type="Pfam" id="PF00617">
    <property type="entry name" value="RasGEF"/>
    <property type="match status" value="1"/>
</dbReference>
<evidence type="ECO:0000256" key="2">
    <source>
        <dbReference type="ARBA" id="ARBA00022658"/>
    </source>
</evidence>
<feature type="compositionally biased region" description="Low complexity" evidence="5">
    <location>
        <begin position="26"/>
        <end position="36"/>
    </location>
</feature>
<reference evidence="9 10" key="1">
    <citation type="journal article" date="2015" name="Fungal Genet. Biol.">
        <title>Evolution of novel wood decay mechanisms in Agaricales revealed by the genome sequences of Fistulina hepatica and Cylindrobasidium torrendii.</title>
        <authorList>
            <person name="Floudas D."/>
            <person name="Held B.W."/>
            <person name="Riley R."/>
            <person name="Nagy L.G."/>
            <person name="Koehler G."/>
            <person name="Ransdell A.S."/>
            <person name="Younus H."/>
            <person name="Chow J."/>
            <person name="Chiniquy J."/>
            <person name="Lipzen A."/>
            <person name="Tritt A."/>
            <person name="Sun H."/>
            <person name="Haridas S."/>
            <person name="LaButti K."/>
            <person name="Ohm R.A."/>
            <person name="Kues U."/>
            <person name="Blanchette R.A."/>
            <person name="Grigoriev I.V."/>
            <person name="Minto R.E."/>
            <person name="Hibbett D.S."/>
        </authorList>
    </citation>
    <scope>NUCLEOTIDE SEQUENCE [LARGE SCALE GENOMIC DNA]</scope>
    <source>
        <strain evidence="9 10">FP15055 ss-10</strain>
    </source>
</reference>
<feature type="region of interest" description="Disordered" evidence="5">
    <location>
        <begin position="1"/>
        <end position="53"/>
    </location>
</feature>
<evidence type="ECO:0000259" key="6">
    <source>
        <dbReference type="PROSITE" id="PS50002"/>
    </source>
</evidence>
<dbReference type="SMART" id="SM00147">
    <property type="entry name" value="RasGEF"/>
    <property type="match status" value="1"/>
</dbReference>
<dbReference type="SUPFAM" id="SSF48366">
    <property type="entry name" value="Ras GEF"/>
    <property type="match status" value="1"/>
</dbReference>
<sequence length="687" mass="77701">MTRTQTVRQNLQLSIDPSPYSNHVHATSSASTPSSTDGRGYFDTSASSPTSTASYGTTKFSVLCLFDFDSEDPDHLSFRKNELLEIVAQEERGWWAAMRRGGNVVGWIPEAFVRVLSDEMAGRLLHVREELRVFEHDAEQLYQTAPISHLLDLEDKSSPYSELETQPLQVQTPPSPMTPLPKPPAYTVTAERSSSLRHKPSRTFTPLRRNTEPTRHAHTPEPATRPVPILEPTTPERKRLAIIKKLTGSDEAVGYMTTVNSPCYVKPRYPDQLKYDPEGAVRAGTVDALVEKLTMDTSKDAINQEFRRIFLTTFRTFMTADKLFEMLVEIYALDYSEDPAGETTDWRDKACLPTQKMVMEVFGDWLEHHRLLEEEPHISHRLTTFLNGIPKTNIMAGTAKVILQTIERLTFASPCIESPGLSTRRRKKSRDHKGDLLRLDPTDLAEQLCSYEHRLYQRITPQECLEVATTRRPEGGARHLYAFTSTHDKLANWVMASILNQEALAKRADTIDFWIKVADKLRSLQNFSSMSAIITALSSVVVTRLQLTWGHVAKKRDLDALLRYNDPTGGFAVCRGAQQQAKGPCVPFVGMYLTDIVRVQDQYEEEDPSWVLFIKRQRWCDIITTILKHQPNAYGIPESPSTAQFVSSSLQTAGSKEQAWFWSKSQEVQATELVHADIRRGLEAAGF</sequence>
<feature type="compositionally biased region" description="Low complexity" evidence="5">
    <location>
        <begin position="44"/>
        <end position="53"/>
    </location>
</feature>
<feature type="domain" description="Ras-GEF" evidence="7">
    <location>
        <begin position="440"/>
        <end position="671"/>
    </location>
</feature>
<name>A0A0D7BUZ8_9AGAR</name>
<dbReference type="OrthoDB" id="10255964at2759"/>
<feature type="region of interest" description="Disordered" evidence="5">
    <location>
        <begin position="158"/>
        <end position="231"/>
    </location>
</feature>
<keyword evidence="2 3" id="KW-0344">Guanine-nucleotide releasing factor</keyword>
<evidence type="ECO:0000256" key="4">
    <source>
        <dbReference type="PROSITE-ProRule" id="PRU00192"/>
    </source>
</evidence>
<dbReference type="CDD" id="cd00174">
    <property type="entry name" value="SH3"/>
    <property type="match status" value="1"/>
</dbReference>
<keyword evidence="10" id="KW-1185">Reference proteome</keyword>
<dbReference type="PROSITE" id="PS50002">
    <property type="entry name" value="SH3"/>
    <property type="match status" value="1"/>
</dbReference>
<feature type="compositionally biased region" description="Basic and acidic residues" evidence="5">
    <location>
        <begin position="209"/>
        <end position="219"/>
    </location>
</feature>
<dbReference type="GO" id="GO:0007265">
    <property type="term" value="P:Ras protein signal transduction"/>
    <property type="evidence" value="ECO:0007669"/>
    <property type="project" value="TreeGrafter"/>
</dbReference>
<feature type="compositionally biased region" description="Polar residues" evidence="5">
    <location>
        <begin position="158"/>
        <end position="172"/>
    </location>
</feature>
<feature type="compositionally biased region" description="Polar residues" evidence="5">
    <location>
        <begin position="1"/>
        <end position="25"/>
    </location>
</feature>
<dbReference type="Gene3D" id="1.20.870.10">
    <property type="entry name" value="Son of sevenless (SoS) protein Chain: S domain 1"/>
    <property type="match status" value="1"/>
</dbReference>
<protein>
    <submittedName>
        <fullName evidence="9">Ras GEF</fullName>
    </submittedName>
</protein>
<dbReference type="Proteomes" id="UP000054007">
    <property type="component" value="Unassembled WGS sequence"/>
</dbReference>
<dbReference type="SMART" id="SM00326">
    <property type="entry name" value="SH3"/>
    <property type="match status" value="1"/>
</dbReference>
<feature type="compositionally biased region" description="Pro residues" evidence="5">
    <location>
        <begin position="173"/>
        <end position="184"/>
    </location>
</feature>
<dbReference type="InterPro" id="IPR036964">
    <property type="entry name" value="RASGEF_cat_dom_sf"/>
</dbReference>
<dbReference type="PANTHER" id="PTHR23113:SF368">
    <property type="entry name" value="CELL DIVISION CONTROL PROTEIN 25"/>
    <property type="match status" value="1"/>
</dbReference>
<dbReference type="SUPFAM" id="SSF50044">
    <property type="entry name" value="SH3-domain"/>
    <property type="match status" value="1"/>
</dbReference>
<evidence type="ECO:0000313" key="9">
    <source>
        <dbReference type="EMBL" id="KIY73446.1"/>
    </source>
</evidence>
<dbReference type="GO" id="GO:0005085">
    <property type="term" value="F:guanyl-nucleotide exchange factor activity"/>
    <property type="evidence" value="ECO:0007669"/>
    <property type="project" value="UniProtKB-KW"/>
</dbReference>
<dbReference type="SMART" id="SM00229">
    <property type="entry name" value="RasGEFN"/>
    <property type="match status" value="1"/>
</dbReference>
<dbReference type="InterPro" id="IPR023578">
    <property type="entry name" value="Ras_GEF_dom_sf"/>
</dbReference>
<evidence type="ECO:0000256" key="3">
    <source>
        <dbReference type="PROSITE-ProRule" id="PRU00168"/>
    </source>
</evidence>
<organism evidence="9 10">
    <name type="scientific">Cylindrobasidium torrendii FP15055 ss-10</name>
    <dbReference type="NCBI Taxonomy" id="1314674"/>
    <lineage>
        <taxon>Eukaryota</taxon>
        <taxon>Fungi</taxon>
        <taxon>Dikarya</taxon>
        <taxon>Basidiomycota</taxon>
        <taxon>Agaricomycotina</taxon>
        <taxon>Agaricomycetes</taxon>
        <taxon>Agaricomycetidae</taxon>
        <taxon>Agaricales</taxon>
        <taxon>Marasmiineae</taxon>
        <taxon>Physalacriaceae</taxon>
        <taxon>Cylindrobasidium</taxon>
    </lineage>
</organism>
<evidence type="ECO:0000256" key="5">
    <source>
        <dbReference type="SAM" id="MobiDB-lite"/>
    </source>
</evidence>
<dbReference type="EMBL" id="KN880436">
    <property type="protein sequence ID" value="KIY73446.1"/>
    <property type="molecule type" value="Genomic_DNA"/>
</dbReference>
<dbReference type="InterPro" id="IPR001895">
    <property type="entry name" value="RASGEF_cat_dom"/>
</dbReference>
<evidence type="ECO:0000259" key="8">
    <source>
        <dbReference type="PROSITE" id="PS50212"/>
    </source>
</evidence>
<dbReference type="CDD" id="cd06224">
    <property type="entry name" value="REM"/>
    <property type="match status" value="1"/>
</dbReference>
<dbReference type="PANTHER" id="PTHR23113">
    <property type="entry name" value="GUANINE NUCLEOTIDE EXCHANGE FACTOR"/>
    <property type="match status" value="1"/>
</dbReference>
<dbReference type="Pfam" id="PF00618">
    <property type="entry name" value="RasGEF_N"/>
    <property type="match status" value="1"/>
</dbReference>
<keyword evidence="1 4" id="KW-0728">SH3 domain</keyword>
<evidence type="ECO:0000313" key="10">
    <source>
        <dbReference type="Proteomes" id="UP000054007"/>
    </source>
</evidence>
<dbReference type="InterPro" id="IPR008937">
    <property type="entry name" value="Ras-like_GEF"/>
</dbReference>
<evidence type="ECO:0000259" key="7">
    <source>
        <dbReference type="PROSITE" id="PS50009"/>
    </source>
</evidence>
<dbReference type="InterPro" id="IPR036028">
    <property type="entry name" value="SH3-like_dom_sf"/>
</dbReference>
<dbReference type="Gene3D" id="2.30.30.40">
    <property type="entry name" value="SH3 Domains"/>
    <property type="match status" value="1"/>
</dbReference>
<dbReference type="GO" id="GO:0005886">
    <property type="term" value="C:plasma membrane"/>
    <property type="evidence" value="ECO:0007669"/>
    <property type="project" value="TreeGrafter"/>
</dbReference>
<dbReference type="InterPro" id="IPR001452">
    <property type="entry name" value="SH3_domain"/>
</dbReference>
<proteinExistence type="predicted"/>
<gene>
    <name evidence="9" type="ORF">CYLTODRAFT_342452</name>
</gene>
<evidence type="ECO:0000256" key="1">
    <source>
        <dbReference type="ARBA" id="ARBA00022443"/>
    </source>
</evidence>
<dbReference type="AlphaFoldDB" id="A0A0D7BUZ8"/>
<dbReference type="STRING" id="1314674.A0A0D7BUZ8"/>
<feature type="domain" description="N-terminal Ras-GEF" evidence="8">
    <location>
        <begin position="277"/>
        <end position="410"/>
    </location>
</feature>
<feature type="domain" description="SH3" evidence="6">
    <location>
        <begin position="57"/>
        <end position="118"/>
    </location>
</feature>
<dbReference type="Pfam" id="PF00018">
    <property type="entry name" value="SH3_1"/>
    <property type="match status" value="1"/>
</dbReference>
<accession>A0A0D7BUZ8</accession>
<dbReference type="PROSITE" id="PS50009">
    <property type="entry name" value="RASGEF_CAT"/>
    <property type="match status" value="1"/>
</dbReference>
<dbReference type="InterPro" id="IPR000651">
    <property type="entry name" value="Ras-like_Gua-exchang_fac_N"/>
</dbReference>
<dbReference type="Gene3D" id="1.10.840.10">
    <property type="entry name" value="Ras guanine-nucleotide exchange factors catalytic domain"/>
    <property type="match status" value="1"/>
</dbReference>
<dbReference type="PROSITE" id="PS50212">
    <property type="entry name" value="RASGEF_NTER"/>
    <property type="match status" value="1"/>
</dbReference>